<proteinExistence type="predicted"/>
<dbReference type="Proteomes" id="UP000011518">
    <property type="component" value="Unassembled WGS sequence"/>
</dbReference>
<accession>L9JCJ8</accession>
<name>L9JCJ8_TUPCH</name>
<dbReference type="AlphaFoldDB" id="L9JCJ8"/>
<keyword evidence="2" id="KW-1185">Reference proteome</keyword>
<protein>
    <submittedName>
        <fullName evidence="1">Uncharacterized protein</fullName>
    </submittedName>
</protein>
<dbReference type="EMBL" id="KB321078">
    <property type="protein sequence ID" value="ELW48009.1"/>
    <property type="molecule type" value="Genomic_DNA"/>
</dbReference>
<reference evidence="2" key="2">
    <citation type="journal article" date="2013" name="Nat. Commun.">
        <title>Genome of the Chinese tree shrew.</title>
        <authorList>
            <person name="Fan Y."/>
            <person name="Huang Z.Y."/>
            <person name="Cao C.C."/>
            <person name="Chen C.S."/>
            <person name="Chen Y.X."/>
            <person name="Fan D.D."/>
            <person name="He J."/>
            <person name="Hou H.L."/>
            <person name="Hu L."/>
            <person name="Hu X.T."/>
            <person name="Jiang X.T."/>
            <person name="Lai R."/>
            <person name="Lang Y.S."/>
            <person name="Liang B."/>
            <person name="Liao S.G."/>
            <person name="Mu D."/>
            <person name="Ma Y.Y."/>
            <person name="Niu Y.Y."/>
            <person name="Sun X.Q."/>
            <person name="Xia J.Q."/>
            <person name="Xiao J."/>
            <person name="Xiong Z.Q."/>
            <person name="Xu L."/>
            <person name="Yang L."/>
            <person name="Zhang Y."/>
            <person name="Zhao W."/>
            <person name="Zhao X.D."/>
            <person name="Zheng Y.T."/>
            <person name="Zhou J.M."/>
            <person name="Zhu Y.B."/>
            <person name="Zhang G.J."/>
            <person name="Wang J."/>
            <person name="Yao Y.G."/>
        </authorList>
    </citation>
    <scope>NUCLEOTIDE SEQUENCE [LARGE SCALE GENOMIC DNA]</scope>
</reference>
<evidence type="ECO:0000313" key="2">
    <source>
        <dbReference type="Proteomes" id="UP000011518"/>
    </source>
</evidence>
<gene>
    <name evidence="1" type="ORF">TREES_T100010169</name>
</gene>
<sequence length="131" mass="15019">MYARREFPGYPGIVEYGYTWTLKSPRGNLQDEEDEEVPIPDVCPYWTAVGSVEQGLGHVSLPGPPMPITAHAYSRHATKRTKLKMQERYRSHPRKHFVKVNRQMEAKEPTASVALGYGYAAMFEEDTRVIY</sequence>
<evidence type="ECO:0000313" key="1">
    <source>
        <dbReference type="EMBL" id="ELW48009.1"/>
    </source>
</evidence>
<organism evidence="1 2">
    <name type="scientific">Tupaia chinensis</name>
    <name type="common">Chinese tree shrew</name>
    <name type="synonym">Tupaia belangeri chinensis</name>
    <dbReference type="NCBI Taxonomy" id="246437"/>
    <lineage>
        <taxon>Eukaryota</taxon>
        <taxon>Metazoa</taxon>
        <taxon>Chordata</taxon>
        <taxon>Craniata</taxon>
        <taxon>Vertebrata</taxon>
        <taxon>Euteleostomi</taxon>
        <taxon>Mammalia</taxon>
        <taxon>Eutheria</taxon>
        <taxon>Euarchontoglires</taxon>
        <taxon>Scandentia</taxon>
        <taxon>Tupaiidae</taxon>
        <taxon>Tupaia</taxon>
    </lineage>
</organism>
<dbReference type="InParanoid" id="L9JCJ8"/>
<reference evidence="2" key="1">
    <citation type="submission" date="2012-07" db="EMBL/GenBank/DDBJ databases">
        <title>Genome of the Chinese tree shrew, a rising model animal genetically related to primates.</title>
        <authorList>
            <person name="Zhang G."/>
            <person name="Fan Y."/>
            <person name="Yao Y."/>
            <person name="Huang Z."/>
        </authorList>
    </citation>
    <scope>NUCLEOTIDE SEQUENCE [LARGE SCALE GENOMIC DNA]</scope>
</reference>